<feature type="domain" description="ABC transmembrane type-1" evidence="9">
    <location>
        <begin position="101"/>
        <end position="306"/>
    </location>
</feature>
<feature type="transmembrane region" description="Helical" evidence="8">
    <location>
        <begin position="100"/>
        <end position="125"/>
    </location>
</feature>
<evidence type="ECO:0000256" key="4">
    <source>
        <dbReference type="ARBA" id="ARBA00022475"/>
    </source>
</evidence>
<keyword evidence="4" id="KW-1003">Cell membrane</keyword>
<proteinExistence type="inferred from homology"/>
<evidence type="ECO:0000256" key="6">
    <source>
        <dbReference type="ARBA" id="ARBA00022989"/>
    </source>
</evidence>
<feature type="transmembrane region" description="Helical" evidence="8">
    <location>
        <begin position="289"/>
        <end position="315"/>
    </location>
</feature>
<feature type="transmembrane region" description="Helical" evidence="8">
    <location>
        <begin position="137"/>
        <end position="161"/>
    </location>
</feature>
<name>A0A4R5PR05_9HYPH</name>
<accession>A0A4R5PR05</accession>
<keyword evidence="6 8" id="KW-1133">Transmembrane helix</keyword>
<dbReference type="PROSITE" id="PS50928">
    <property type="entry name" value="ABC_TM1"/>
    <property type="match status" value="1"/>
</dbReference>
<evidence type="ECO:0000256" key="1">
    <source>
        <dbReference type="ARBA" id="ARBA00004651"/>
    </source>
</evidence>
<gene>
    <name evidence="10" type="ORF">E2A64_09825</name>
</gene>
<keyword evidence="5 8" id="KW-0812">Transmembrane</keyword>
<evidence type="ECO:0000256" key="5">
    <source>
        <dbReference type="ARBA" id="ARBA00022692"/>
    </source>
</evidence>
<evidence type="ECO:0000256" key="8">
    <source>
        <dbReference type="RuleBase" id="RU363032"/>
    </source>
</evidence>
<comment type="caution">
    <text evidence="10">The sequence shown here is derived from an EMBL/GenBank/DDBJ whole genome shotgun (WGS) entry which is preliminary data.</text>
</comment>
<dbReference type="SUPFAM" id="SSF161098">
    <property type="entry name" value="MetI-like"/>
    <property type="match status" value="1"/>
</dbReference>
<comment type="subcellular location">
    <subcellularLocation>
        <location evidence="1 8">Cell membrane</location>
        <topology evidence="1 8">Multi-pass membrane protein</topology>
    </subcellularLocation>
</comment>
<comment type="similarity">
    <text evidence="2">Belongs to the binding-protein-dependent transport system permease family. CysTW subfamily.</text>
</comment>
<reference evidence="10 11" key="1">
    <citation type="journal article" date="2013" name="Int. J. Syst. Evol. Microbiol.">
        <title>Hoeflea suaedae sp. nov., an endophytic bacterium isolated from the root of the halophyte Suaeda maritima.</title>
        <authorList>
            <person name="Chung E.J."/>
            <person name="Park J.A."/>
            <person name="Pramanik P."/>
            <person name="Bibi F."/>
            <person name="Jeon C.O."/>
            <person name="Chung Y.R."/>
        </authorList>
    </citation>
    <scope>NUCLEOTIDE SEQUENCE [LARGE SCALE GENOMIC DNA]</scope>
    <source>
        <strain evidence="10 11">YC6898</strain>
    </source>
</reference>
<dbReference type="AlphaFoldDB" id="A0A4R5PR05"/>
<dbReference type="Pfam" id="PF00528">
    <property type="entry name" value="BPD_transp_1"/>
    <property type="match status" value="1"/>
</dbReference>
<protein>
    <submittedName>
        <fullName evidence="10">ABC transporter permease</fullName>
    </submittedName>
</protein>
<feature type="transmembrane region" description="Helical" evidence="8">
    <location>
        <begin position="181"/>
        <end position="205"/>
    </location>
</feature>
<evidence type="ECO:0000313" key="11">
    <source>
        <dbReference type="Proteomes" id="UP000295131"/>
    </source>
</evidence>
<dbReference type="InterPro" id="IPR035906">
    <property type="entry name" value="MetI-like_sf"/>
</dbReference>
<dbReference type="CDD" id="cd06261">
    <property type="entry name" value="TM_PBP2"/>
    <property type="match status" value="1"/>
</dbReference>
<evidence type="ECO:0000256" key="3">
    <source>
        <dbReference type="ARBA" id="ARBA00022448"/>
    </source>
</evidence>
<evidence type="ECO:0000256" key="2">
    <source>
        <dbReference type="ARBA" id="ARBA00007069"/>
    </source>
</evidence>
<dbReference type="EMBL" id="SMSI01000001">
    <property type="protein sequence ID" value="TDH39333.1"/>
    <property type="molecule type" value="Genomic_DNA"/>
</dbReference>
<dbReference type="PANTHER" id="PTHR42929:SF5">
    <property type="entry name" value="ABC TRANSPORTER PERMEASE PROTEIN"/>
    <property type="match status" value="1"/>
</dbReference>
<dbReference type="Gene3D" id="1.10.3720.10">
    <property type="entry name" value="MetI-like"/>
    <property type="match status" value="1"/>
</dbReference>
<keyword evidence="11" id="KW-1185">Reference proteome</keyword>
<dbReference type="Proteomes" id="UP000295131">
    <property type="component" value="Unassembled WGS sequence"/>
</dbReference>
<evidence type="ECO:0000313" key="10">
    <source>
        <dbReference type="EMBL" id="TDH39333.1"/>
    </source>
</evidence>
<feature type="transmembrane region" description="Helical" evidence="8">
    <location>
        <begin position="241"/>
        <end position="263"/>
    </location>
</feature>
<keyword evidence="3 8" id="KW-0813">Transport</keyword>
<organism evidence="10 11">
    <name type="scientific">Pseudohoeflea suaedae</name>
    <dbReference type="NCBI Taxonomy" id="877384"/>
    <lineage>
        <taxon>Bacteria</taxon>
        <taxon>Pseudomonadati</taxon>
        <taxon>Pseudomonadota</taxon>
        <taxon>Alphaproteobacteria</taxon>
        <taxon>Hyphomicrobiales</taxon>
        <taxon>Rhizobiaceae</taxon>
        <taxon>Pseudohoeflea</taxon>
    </lineage>
</organism>
<sequence length="321" mass="34753">MPQTPSSNQTPRTFRYPLRWRVMDALNRTLDIVWPARMMPYTGWALLMPALLLVGLLVLGLFQMADSSLHTLDRSTFLPSENYTLENYRTVVENATYGKIIWRSVLGAVLTVFFTLLLALPYSYIMVRTSSSAVRKVLLVTLFLPFFIGQVVRAYGLLIILGTTGVANNALGLVGVEPIRLLFNFPAVVFGLVQYMLPFAVLMLAPALTAIPRETETAAASLGANWLQSFRHVVIPMAKPGLIGAGLVVGTLALTDFAMPAMLGGGSQDFIANAIYDQFFRTADQGLGAALALMLVVLGSVFVAIVISIFGAGTLGMGGKK</sequence>
<dbReference type="InterPro" id="IPR000515">
    <property type="entry name" value="MetI-like"/>
</dbReference>
<dbReference type="OrthoDB" id="9807047at2"/>
<evidence type="ECO:0000259" key="9">
    <source>
        <dbReference type="PROSITE" id="PS50928"/>
    </source>
</evidence>
<dbReference type="PANTHER" id="PTHR42929">
    <property type="entry name" value="INNER MEMBRANE ABC TRANSPORTER PERMEASE PROTEIN YDCU-RELATED-RELATED"/>
    <property type="match status" value="1"/>
</dbReference>
<keyword evidence="7 8" id="KW-0472">Membrane</keyword>
<evidence type="ECO:0000256" key="7">
    <source>
        <dbReference type="ARBA" id="ARBA00023136"/>
    </source>
</evidence>
<dbReference type="GO" id="GO:0055085">
    <property type="term" value="P:transmembrane transport"/>
    <property type="evidence" value="ECO:0007669"/>
    <property type="project" value="InterPro"/>
</dbReference>
<feature type="transmembrane region" description="Helical" evidence="8">
    <location>
        <begin position="44"/>
        <end position="65"/>
    </location>
</feature>
<dbReference type="GO" id="GO:0005886">
    <property type="term" value="C:plasma membrane"/>
    <property type="evidence" value="ECO:0007669"/>
    <property type="project" value="UniProtKB-SubCell"/>
</dbReference>